<evidence type="ECO:0000256" key="2">
    <source>
        <dbReference type="SAM" id="MobiDB-lite"/>
    </source>
</evidence>
<organism evidence="4 5">
    <name type="scientific">Blastomyces percursus</name>
    <dbReference type="NCBI Taxonomy" id="1658174"/>
    <lineage>
        <taxon>Eukaryota</taxon>
        <taxon>Fungi</taxon>
        <taxon>Dikarya</taxon>
        <taxon>Ascomycota</taxon>
        <taxon>Pezizomycotina</taxon>
        <taxon>Eurotiomycetes</taxon>
        <taxon>Eurotiomycetidae</taxon>
        <taxon>Onygenales</taxon>
        <taxon>Ajellomycetaceae</taxon>
        <taxon>Blastomyces</taxon>
    </lineage>
</organism>
<sequence length="215" mass="25212">MDPPARLCSYSTCGDDQIIVRNTLYEMLPFDGIDLRLSSLGLKEGKTCKWFLDQDNYKSWRNKERMEEHNGIIWIQGKPGAGKSYLMKHLFEEAVDEAKKNPNALVHREDIERYIKSKLSSIYENENCRRFMGLQSSILEKSRGIFLQVSLVIEILNDQIVEDLALDLETYLQQIPEKLKDSFGLMLRRNQHQNSSSQLWEKESRHNEIFQRSTH</sequence>
<accession>A0A1J9R4A3</accession>
<evidence type="ECO:0000313" key="5">
    <source>
        <dbReference type="Proteomes" id="UP000242791"/>
    </source>
</evidence>
<reference evidence="4 5" key="1">
    <citation type="submission" date="2015-08" db="EMBL/GenBank/DDBJ databases">
        <title>Emmonsia species relationships and genome sequence.</title>
        <authorList>
            <person name="Cuomo C.A."/>
            <person name="Schwartz I.S."/>
            <person name="Kenyon C."/>
            <person name="De Hoog G.S."/>
            <person name="Govender N.P."/>
            <person name="Botha A."/>
            <person name="Moreno L."/>
            <person name="De Vries M."/>
            <person name="Munoz J.F."/>
            <person name="Stielow J.B."/>
        </authorList>
    </citation>
    <scope>NUCLEOTIDE SEQUENCE [LARGE SCALE GENOMIC DNA]</scope>
    <source>
        <strain evidence="4 5">EI222</strain>
    </source>
</reference>
<dbReference type="SUPFAM" id="SSF52540">
    <property type="entry name" value="P-loop containing nucleoside triphosphate hydrolases"/>
    <property type="match status" value="1"/>
</dbReference>
<dbReference type="Gene3D" id="3.40.50.300">
    <property type="entry name" value="P-loop containing nucleotide triphosphate hydrolases"/>
    <property type="match status" value="1"/>
</dbReference>
<dbReference type="EMBL" id="LGTZ01000819">
    <property type="protein sequence ID" value="OJD23335.1"/>
    <property type="molecule type" value="Genomic_DNA"/>
</dbReference>
<evidence type="ECO:0000259" key="3">
    <source>
        <dbReference type="Pfam" id="PF24883"/>
    </source>
</evidence>
<evidence type="ECO:0000256" key="1">
    <source>
        <dbReference type="ARBA" id="ARBA00022737"/>
    </source>
</evidence>
<dbReference type="InterPro" id="IPR027417">
    <property type="entry name" value="P-loop_NTPase"/>
</dbReference>
<feature type="domain" description="Nephrocystin 3-like N-terminal" evidence="3">
    <location>
        <begin position="47"/>
        <end position="98"/>
    </location>
</feature>
<name>A0A1J9R4A3_9EURO</name>
<evidence type="ECO:0000313" key="4">
    <source>
        <dbReference type="EMBL" id="OJD23335.1"/>
    </source>
</evidence>
<comment type="caution">
    <text evidence="4">The sequence shown here is derived from an EMBL/GenBank/DDBJ whole genome shotgun (WGS) entry which is preliminary data.</text>
</comment>
<gene>
    <name evidence="4" type="ORF">ACJ73_05314</name>
</gene>
<dbReference type="STRING" id="1658174.A0A1J9R4A3"/>
<feature type="compositionally biased region" description="Basic and acidic residues" evidence="2">
    <location>
        <begin position="200"/>
        <end position="209"/>
    </location>
</feature>
<dbReference type="PANTHER" id="PTHR10039">
    <property type="entry name" value="AMELOGENIN"/>
    <property type="match status" value="1"/>
</dbReference>
<dbReference type="Pfam" id="PF24883">
    <property type="entry name" value="NPHP3_N"/>
    <property type="match status" value="1"/>
</dbReference>
<keyword evidence="5" id="KW-1185">Reference proteome</keyword>
<keyword evidence="1" id="KW-0677">Repeat</keyword>
<dbReference type="Proteomes" id="UP000242791">
    <property type="component" value="Unassembled WGS sequence"/>
</dbReference>
<dbReference type="OrthoDB" id="194358at2759"/>
<proteinExistence type="predicted"/>
<dbReference type="PANTHER" id="PTHR10039:SF5">
    <property type="entry name" value="NACHT DOMAIN-CONTAINING PROTEIN"/>
    <property type="match status" value="1"/>
</dbReference>
<dbReference type="VEuPathDB" id="FungiDB:ACJ73_05314"/>
<protein>
    <recommendedName>
        <fullName evidence="3">Nephrocystin 3-like N-terminal domain-containing protein</fullName>
    </recommendedName>
</protein>
<dbReference type="InterPro" id="IPR056884">
    <property type="entry name" value="NPHP3-like_N"/>
</dbReference>
<dbReference type="AlphaFoldDB" id="A0A1J9R4A3"/>
<feature type="region of interest" description="Disordered" evidence="2">
    <location>
        <begin position="196"/>
        <end position="215"/>
    </location>
</feature>